<dbReference type="RefSeq" id="WP_058507200.1">
    <property type="nucleotide sequence ID" value="NZ_JAPHPE010000001.1"/>
</dbReference>
<dbReference type="PATRIC" id="fig|45073.5.peg.1186"/>
<evidence type="ECO:0000313" key="2">
    <source>
        <dbReference type="Proteomes" id="UP000054618"/>
    </source>
</evidence>
<accession>A0A0W0Y6H5</accession>
<evidence type="ECO:0000313" key="1">
    <source>
        <dbReference type="EMBL" id="KTD52278.1"/>
    </source>
</evidence>
<sequence length="580" mass="66996">MIDYQLELKKLNQLIKDAEIGVLPITQTRLATLYDTRSMLCLYLYINPSTSISQIRKLPLPANFSIDKSDNDPQKLKQQLEIQINRNLGIYSDLDLVKYMLLQLHPFTSKNPVFAEFFETLEKYTVLENKELADNLISFGNYMVECLKSNEAFSYEEQHVILNLAQICKNRRFFQERRYLWPFEELHPDPNDLESPFNARNVRPPLHRLLQAVSFSIVYVSTGFGAGPGLGHTLLHLGEDKGYVHINGLYNYPIYISDAHFRDFYLDKWQKRVVAIQKVHVPNPDAAMNKLVQLCQTTWLWGGPLHNCFHFCKQVLLAGGASLKEIEGLCVPNHRVLQQAIVDFSPLDLSQWTPPDYAQCHESDSNLQLFKCRPIQEWTINPQQRGELVEQMITHLGNLYVWQKPLQKARLTAKLEAVNNEIEKSVSPPEGSFSKRERIIQKMEQVDRYTARVVVRSLIEKILSNSWPLKLWGGTVINIVPPEGGETIQKTIPRNMAKMISIYQKHLQKGSVDYINLLNEICFIGYMASLENNNKWTAYKGRHSLTKDFYQLFNQMIKANTDFKNHAKTADTEQYKGLEA</sequence>
<organism evidence="1 2">
    <name type="scientific">Legionella quinlivanii</name>
    <dbReference type="NCBI Taxonomy" id="45073"/>
    <lineage>
        <taxon>Bacteria</taxon>
        <taxon>Pseudomonadati</taxon>
        <taxon>Pseudomonadota</taxon>
        <taxon>Gammaproteobacteria</taxon>
        <taxon>Legionellales</taxon>
        <taxon>Legionellaceae</taxon>
        <taxon>Legionella</taxon>
    </lineage>
</organism>
<dbReference type="EMBL" id="LNYS01000006">
    <property type="protein sequence ID" value="KTD52278.1"/>
    <property type="molecule type" value="Genomic_DNA"/>
</dbReference>
<reference evidence="1 2" key="1">
    <citation type="submission" date="2015-11" db="EMBL/GenBank/DDBJ databases">
        <title>Genomic analysis of 38 Legionella species identifies large and diverse effector repertoires.</title>
        <authorList>
            <person name="Burstein D."/>
            <person name="Amaro F."/>
            <person name="Zusman T."/>
            <person name="Lifshitz Z."/>
            <person name="Cohen O."/>
            <person name="Gilbert J.A."/>
            <person name="Pupko T."/>
            <person name="Shuman H.A."/>
            <person name="Segal G."/>
        </authorList>
    </citation>
    <scope>NUCLEOTIDE SEQUENCE [LARGE SCALE GENOMIC DNA]</scope>
    <source>
        <strain evidence="1 2">CDC#1442-AUS-E</strain>
    </source>
</reference>
<name>A0A0W0Y6H5_9GAMM</name>
<dbReference type="OrthoDB" id="6190032at2"/>
<dbReference type="Proteomes" id="UP000054618">
    <property type="component" value="Unassembled WGS sequence"/>
</dbReference>
<protein>
    <submittedName>
        <fullName evidence="1">Uncharacterized protein</fullName>
    </submittedName>
</protein>
<comment type="caution">
    <text evidence="1">The sequence shown here is derived from an EMBL/GenBank/DDBJ whole genome shotgun (WGS) entry which is preliminary data.</text>
</comment>
<proteinExistence type="predicted"/>
<keyword evidence="2" id="KW-1185">Reference proteome</keyword>
<dbReference type="AlphaFoldDB" id="A0A0W0Y6H5"/>
<gene>
    <name evidence="1" type="ORF">Lqui_1122</name>
</gene>